<dbReference type="Proteomes" id="UP000198211">
    <property type="component" value="Unassembled WGS sequence"/>
</dbReference>
<organism evidence="1 2">
    <name type="scientific">Phytophthora megakarya</name>
    <dbReference type="NCBI Taxonomy" id="4795"/>
    <lineage>
        <taxon>Eukaryota</taxon>
        <taxon>Sar</taxon>
        <taxon>Stramenopiles</taxon>
        <taxon>Oomycota</taxon>
        <taxon>Peronosporomycetes</taxon>
        <taxon>Peronosporales</taxon>
        <taxon>Peronosporaceae</taxon>
        <taxon>Phytophthora</taxon>
    </lineage>
</organism>
<evidence type="ECO:0000313" key="2">
    <source>
        <dbReference type="Proteomes" id="UP000198211"/>
    </source>
</evidence>
<dbReference type="OrthoDB" id="125350at2759"/>
<evidence type="ECO:0000313" key="1">
    <source>
        <dbReference type="EMBL" id="OWZ05991.1"/>
    </source>
</evidence>
<dbReference type="AlphaFoldDB" id="A0A225VK92"/>
<accession>A0A225VK92</accession>
<sequence>MPSFQVDADGDVETTVPQPVFELVKAPQLTSWDQESLVKWLRERRRYVESMKERCRTTQESEEAVIRSVRATTETNLLDYLARYEFQKAKESITDADILVKVTARVGEVMNGHVPDIFEFFKQHLKMDLSEQDVEARIVKYFVDFDPDPIFVTG</sequence>
<comment type="caution">
    <text evidence="1">The sequence shown here is derived from an EMBL/GenBank/DDBJ whole genome shotgun (WGS) entry which is preliminary data.</text>
</comment>
<protein>
    <submittedName>
        <fullName evidence="1">Uncharacterized protein</fullName>
    </submittedName>
</protein>
<keyword evidence="2" id="KW-1185">Reference proteome</keyword>
<proteinExistence type="predicted"/>
<name>A0A225VK92_9STRA</name>
<gene>
    <name evidence="1" type="ORF">PHMEG_00021819</name>
</gene>
<reference evidence="2" key="1">
    <citation type="submission" date="2017-03" db="EMBL/GenBank/DDBJ databases">
        <title>Phytopthora megakarya and P. palmivora, two closely related causual agents of cacao black pod achieved similar genome size and gene model numbers by different mechanisms.</title>
        <authorList>
            <person name="Ali S."/>
            <person name="Shao J."/>
            <person name="Larry D.J."/>
            <person name="Kronmiller B."/>
            <person name="Shen D."/>
            <person name="Strem M.D."/>
            <person name="Melnick R.L."/>
            <person name="Guiltinan M.J."/>
            <person name="Tyler B.M."/>
            <person name="Meinhardt L.W."/>
            <person name="Bailey B.A."/>
        </authorList>
    </citation>
    <scope>NUCLEOTIDE SEQUENCE [LARGE SCALE GENOMIC DNA]</scope>
    <source>
        <strain evidence="2">zdho120</strain>
    </source>
</reference>
<dbReference type="EMBL" id="NBNE01004162">
    <property type="protein sequence ID" value="OWZ05991.1"/>
    <property type="molecule type" value="Genomic_DNA"/>
</dbReference>